<dbReference type="GO" id="GO:0005524">
    <property type="term" value="F:ATP binding"/>
    <property type="evidence" value="ECO:0007669"/>
    <property type="project" value="InterPro"/>
</dbReference>
<protein>
    <submittedName>
        <fullName evidence="3">Uncharacterized protein</fullName>
    </submittedName>
</protein>
<dbReference type="Pfam" id="PF08378">
    <property type="entry name" value="NERD"/>
    <property type="match status" value="1"/>
</dbReference>
<evidence type="ECO:0000259" key="1">
    <source>
        <dbReference type="Pfam" id="PF01443"/>
    </source>
</evidence>
<dbReference type="GO" id="GO:0003678">
    <property type="term" value="F:DNA helicase activity"/>
    <property type="evidence" value="ECO:0007669"/>
    <property type="project" value="InterPro"/>
</dbReference>
<dbReference type="KEGG" id="cpf:CPF_0359"/>
<name>A0A0H2YQP9_CLOP1</name>
<accession>A0A0H2YQP9</accession>
<dbReference type="InterPro" id="IPR027417">
    <property type="entry name" value="P-loop_NTPase"/>
</dbReference>
<dbReference type="InterPro" id="IPR011528">
    <property type="entry name" value="NERD"/>
</dbReference>
<reference evidence="3 4" key="1">
    <citation type="journal article" date="2006" name="Genome Res.">
        <title>Skewed genomic variability in strains of the toxigenic bacterial pathogen, Clostridium perfringens.</title>
        <authorList>
            <person name="Myers G.S."/>
            <person name="Rasko D.A."/>
            <person name="Cheung J.K."/>
            <person name="Ravel J."/>
            <person name="Seshadri R."/>
            <person name="Deboy R.T."/>
            <person name="Ren Q."/>
            <person name="Varga J."/>
            <person name="Awad M.M."/>
            <person name="Brinkac L.M."/>
            <person name="Daugherty S.C."/>
            <person name="Haft D.H."/>
            <person name="Dodson R.J."/>
            <person name="Madupu R."/>
            <person name="Nelson W.C."/>
            <person name="Rosovitz M.J."/>
            <person name="Sullivan S.A."/>
            <person name="Khouri H."/>
            <person name="Dimitrov G.I."/>
            <person name="Watkins K.L."/>
            <person name="Mulligan S."/>
            <person name="Benton J."/>
            <person name="Radune D."/>
            <person name="Fisher D.J."/>
            <person name="Atkins H.S."/>
            <person name="Hiscox T."/>
            <person name="Jost B.H."/>
            <person name="Billington S.J."/>
            <person name="Songer J.G."/>
            <person name="McClane B.A."/>
            <person name="Titball R.W."/>
            <person name="Rood J.I."/>
            <person name="Melville S.B."/>
            <person name="Paulsen I.T."/>
        </authorList>
    </citation>
    <scope>NUCLEOTIDE SEQUENCE [LARGE SCALE GENOMIC DNA]</scope>
    <source>
        <strain evidence="4">ATCC 13124 / DSM 756 / JCM 1290 / NCIMB 6125 / NCTC 8237 / S 107 / Type A</strain>
    </source>
</reference>
<dbReference type="Pfam" id="PF01443">
    <property type="entry name" value="Viral_helicase1"/>
    <property type="match status" value="1"/>
</dbReference>
<feature type="domain" description="NERD" evidence="2">
    <location>
        <begin position="20"/>
        <end position="120"/>
    </location>
</feature>
<dbReference type="Gene3D" id="3.40.50.300">
    <property type="entry name" value="P-loop containing nucleotide triphosphate hydrolases"/>
    <property type="match status" value="2"/>
</dbReference>
<evidence type="ECO:0000259" key="2">
    <source>
        <dbReference type="Pfam" id="PF08378"/>
    </source>
</evidence>
<dbReference type="InterPro" id="IPR027351">
    <property type="entry name" value="(+)RNA_virus_helicase_core_dom"/>
</dbReference>
<dbReference type="eggNOG" id="COG0210">
    <property type="taxonomic scope" value="Bacteria"/>
</dbReference>
<dbReference type="PaxDb" id="195103-CPF_0359"/>
<keyword evidence="4" id="KW-1185">Reference proteome</keyword>
<evidence type="ECO:0000313" key="3">
    <source>
        <dbReference type="EMBL" id="ABG83313.1"/>
    </source>
</evidence>
<sequence length="827" mass="98576">MANLVPSIDEIENSKPYPEDGEIYLIKYLKENLDDSYEVYFQPFLNGDKPDIIIMKPNVGVYIIEVKDWNLEHYTYLRQYPNKMEEIYLNKNGTRLRTPFQQVEKYKKNLFGFYSNKLIERKVYNKNYYGVVKCGVYFHLHSENYLKQYFSLENTMTLNYIKVWGNNSHIIEDIKSWAEDIKNVLFDKDIYEELLILLKPQIHTEDMGQYLTFDKSQLELCKSSHNKQSKIKGVAGCGKSLILARRAVNAVKRTGSQVLILTFNITLRNYIRDRISIIRENFNWNKFEINHFHLFIYQKINQYNGEIIWDDFEDAELDQFNKDKFYNSVVDSLECIKDKIKKYNAIFIDEGQDYDKKWFDIVKKYFLAPDGEFVIFADEKQNIYHRAEIDKDKKITTNIPGRWNELNKSFRIGKEISKLACEFQKEFLKEKYNLDKIEVANEQLAFNIEQNLGVNLRQDIVFNCMNKLEYIEIFKDIREYAKKNRIGYNEICFISGNIKGLRKLEYDLRNTYLINSEITFEKEEEYLKIKDSLNSNLQLIEIRRARKYNFQMNSGKLKISTIHSFKGLEIDNLVLILDEDSDEKISDELIYTAITRCKKNLFIYGVEDSKYYRFLSENCKKVNNLKSKDKKDSFKKLDSLILRTLLAGESMLYLDMSDFLDYAINKTIFIEDKITYFENFDEVIFEVIRECIINTQFKTGKDKFYTIFGSCTNVGNKVSSKQNKLFSFGDNLLSDLKYYHVYYNGYIRTTFNILFYGHNDGALEEYRSFDIDDVITRFKYYLELFSINKLRYSYEDCTFGEFDEKKERELEHIKRLMIKAHCGKTHF</sequence>
<dbReference type="InterPro" id="IPR000212">
    <property type="entry name" value="DNA_helicase_UvrD/REP"/>
</dbReference>
<dbReference type="PANTHER" id="PTHR11070">
    <property type="entry name" value="UVRD / RECB / PCRA DNA HELICASE FAMILY MEMBER"/>
    <property type="match status" value="1"/>
</dbReference>
<dbReference type="AlphaFoldDB" id="A0A0H2YQP9"/>
<evidence type="ECO:0000313" key="4">
    <source>
        <dbReference type="Proteomes" id="UP000001823"/>
    </source>
</evidence>
<organism evidence="3 4">
    <name type="scientific">Clostridium perfringens (strain ATCC 13124 / DSM 756 / JCM 1290 / NCIMB 6125 / NCTC 8237 / Type A)</name>
    <dbReference type="NCBI Taxonomy" id="195103"/>
    <lineage>
        <taxon>Bacteria</taxon>
        <taxon>Bacillati</taxon>
        <taxon>Bacillota</taxon>
        <taxon>Clostridia</taxon>
        <taxon>Eubacteriales</taxon>
        <taxon>Clostridiaceae</taxon>
        <taxon>Clostridium</taxon>
    </lineage>
</organism>
<proteinExistence type="predicted"/>
<gene>
    <name evidence="3" type="ordered locus">CPF_0359</name>
</gene>
<dbReference type="EMBL" id="CP000246">
    <property type="protein sequence ID" value="ABG83313.1"/>
    <property type="molecule type" value="Genomic_DNA"/>
</dbReference>
<dbReference type="Proteomes" id="UP000001823">
    <property type="component" value="Chromosome"/>
</dbReference>
<dbReference type="HOGENOM" id="CLU_016837_0_0_9"/>
<dbReference type="CDD" id="cd18809">
    <property type="entry name" value="SF1_C_RecD"/>
    <property type="match status" value="1"/>
</dbReference>
<feature type="domain" description="(+)RNA virus helicase C-terminal" evidence="1">
    <location>
        <begin position="502"/>
        <end position="604"/>
    </location>
</feature>
<dbReference type="RefSeq" id="WP_011590157.1">
    <property type="nucleotide sequence ID" value="NC_008261.1"/>
</dbReference>
<dbReference type="SUPFAM" id="SSF52540">
    <property type="entry name" value="P-loop containing nucleoside triphosphate hydrolases"/>
    <property type="match status" value="1"/>
</dbReference>
<dbReference type="GO" id="GO:0003677">
    <property type="term" value="F:DNA binding"/>
    <property type="evidence" value="ECO:0007669"/>
    <property type="project" value="InterPro"/>
</dbReference>
<dbReference type="STRING" id="195103.CPF_0359"/>